<keyword evidence="3" id="KW-1185">Reference proteome</keyword>
<protein>
    <submittedName>
        <fullName evidence="2">Uncharacterized protein</fullName>
    </submittedName>
</protein>
<accession>W5YFN1</accession>
<sequence>MDKTKKGSQLARRKKHSTLTTGVYYPRPDTYSSNYYAVLVDRKPYLLFACNGDGVAMDKATSLADSENFRTLLEATATDCDRIEAQPLNGRDIDWTGEHTVISASRSGDFETGTGEAGEIRAILMSGSHRAVADTLCIDSALAPLIDSNFPYISSFDLLPELTDRDVRLSLGNLAARNHPRGRH</sequence>
<gene>
    <name evidence="2" type="ORF">AU14_02075</name>
</gene>
<evidence type="ECO:0000256" key="1">
    <source>
        <dbReference type="SAM" id="MobiDB-lite"/>
    </source>
</evidence>
<dbReference type="HOGENOM" id="CLU_1466559_0_0_6"/>
<evidence type="ECO:0000313" key="2">
    <source>
        <dbReference type="EMBL" id="AHI27876.1"/>
    </source>
</evidence>
<feature type="region of interest" description="Disordered" evidence="1">
    <location>
        <begin position="1"/>
        <end position="21"/>
    </location>
</feature>
<dbReference type="AlphaFoldDB" id="W5YFN1"/>
<dbReference type="RefSeq" id="WP_236744289.1">
    <property type="nucleotide sequence ID" value="NZ_CP007151.1"/>
</dbReference>
<organism evidence="2 3">
    <name type="scientific">Marinobacter similis</name>
    <dbReference type="NCBI Taxonomy" id="1420916"/>
    <lineage>
        <taxon>Bacteria</taxon>
        <taxon>Pseudomonadati</taxon>
        <taxon>Pseudomonadota</taxon>
        <taxon>Gammaproteobacteria</taxon>
        <taxon>Pseudomonadales</taxon>
        <taxon>Marinobacteraceae</taxon>
        <taxon>Marinobacter</taxon>
    </lineage>
</organism>
<dbReference type="EMBL" id="CP007151">
    <property type="protein sequence ID" value="AHI27876.1"/>
    <property type="molecule type" value="Genomic_DNA"/>
</dbReference>
<dbReference type="Proteomes" id="UP000061489">
    <property type="component" value="Chromosome"/>
</dbReference>
<name>W5YFN1_9GAMM</name>
<dbReference type="KEGG" id="msx:AU14_02075"/>
<evidence type="ECO:0000313" key="3">
    <source>
        <dbReference type="Proteomes" id="UP000061489"/>
    </source>
</evidence>
<proteinExistence type="predicted"/>
<reference evidence="2 3" key="1">
    <citation type="journal article" date="2014" name="Genome Announc.">
        <title>Draft Genome Sequences of Marinobacter similis A3d10T and Marinobacter salarius R9SW1T.</title>
        <authorList>
            <person name="Ivanova E.P."/>
            <person name="Ng H.J."/>
            <person name="Webb H.K."/>
            <person name="Feng G."/>
            <person name="Oshima K."/>
            <person name="Hattori M."/>
            <person name="Ohkuma M."/>
            <person name="Sergeev A.F."/>
            <person name="Mikhailov V.V."/>
            <person name="Crawford R.J."/>
            <person name="Sawabe T."/>
        </authorList>
    </citation>
    <scope>NUCLEOTIDE SEQUENCE [LARGE SCALE GENOMIC DNA]</scope>
    <source>
        <strain evidence="2 3">A3d10</strain>
    </source>
</reference>